<dbReference type="EMBL" id="CM042063">
    <property type="protein sequence ID" value="KAI3666792.1"/>
    <property type="molecule type" value="Genomic_DNA"/>
</dbReference>
<protein>
    <submittedName>
        <fullName evidence="1">Uncharacterized protein</fullName>
    </submittedName>
</protein>
<proteinExistence type="predicted"/>
<keyword evidence="2" id="KW-1185">Reference proteome</keyword>
<dbReference type="Proteomes" id="UP001055879">
    <property type="component" value="Linkage Group LG17"/>
</dbReference>
<gene>
    <name evidence="1" type="ORF">L6452_41829</name>
</gene>
<reference evidence="2" key="1">
    <citation type="journal article" date="2022" name="Mol. Ecol. Resour.">
        <title>The genomes of chicory, endive, great burdock and yacon provide insights into Asteraceae palaeo-polyploidization history and plant inulin production.</title>
        <authorList>
            <person name="Fan W."/>
            <person name="Wang S."/>
            <person name="Wang H."/>
            <person name="Wang A."/>
            <person name="Jiang F."/>
            <person name="Liu H."/>
            <person name="Zhao H."/>
            <person name="Xu D."/>
            <person name="Zhang Y."/>
        </authorList>
    </citation>
    <scope>NUCLEOTIDE SEQUENCE [LARGE SCALE GENOMIC DNA]</scope>
    <source>
        <strain evidence="2">cv. Niubang</strain>
    </source>
</reference>
<comment type="caution">
    <text evidence="1">The sequence shown here is derived from an EMBL/GenBank/DDBJ whole genome shotgun (WGS) entry which is preliminary data.</text>
</comment>
<name>A0ACB8XGR6_ARCLA</name>
<organism evidence="1 2">
    <name type="scientific">Arctium lappa</name>
    <name type="common">Greater burdock</name>
    <name type="synonym">Lappa major</name>
    <dbReference type="NCBI Taxonomy" id="4217"/>
    <lineage>
        <taxon>Eukaryota</taxon>
        <taxon>Viridiplantae</taxon>
        <taxon>Streptophyta</taxon>
        <taxon>Embryophyta</taxon>
        <taxon>Tracheophyta</taxon>
        <taxon>Spermatophyta</taxon>
        <taxon>Magnoliopsida</taxon>
        <taxon>eudicotyledons</taxon>
        <taxon>Gunneridae</taxon>
        <taxon>Pentapetalae</taxon>
        <taxon>asterids</taxon>
        <taxon>campanulids</taxon>
        <taxon>Asterales</taxon>
        <taxon>Asteraceae</taxon>
        <taxon>Carduoideae</taxon>
        <taxon>Cardueae</taxon>
        <taxon>Arctiinae</taxon>
        <taxon>Arctium</taxon>
    </lineage>
</organism>
<evidence type="ECO:0000313" key="1">
    <source>
        <dbReference type="EMBL" id="KAI3666792.1"/>
    </source>
</evidence>
<evidence type="ECO:0000313" key="2">
    <source>
        <dbReference type="Proteomes" id="UP001055879"/>
    </source>
</evidence>
<accession>A0ACB8XGR6</accession>
<reference evidence="1 2" key="2">
    <citation type="journal article" date="2022" name="Mol. Ecol. Resour.">
        <title>The genomes of chicory, endive, great burdock and yacon provide insights into Asteraceae paleo-polyploidization history and plant inulin production.</title>
        <authorList>
            <person name="Fan W."/>
            <person name="Wang S."/>
            <person name="Wang H."/>
            <person name="Wang A."/>
            <person name="Jiang F."/>
            <person name="Liu H."/>
            <person name="Zhao H."/>
            <person name="Xu D."/>
            <person name="Zhang Y."/>
        </authorList>
    </citation>
    <scope>NUCLEOTIDE SEQUENCE [LARGE SCALE GENOMIC DNA]</scope>
    <source>
        <strain evidence="2">cv. Niubang</strain>
    </source>
</reference>
<sequence>MNEGWRRKNEKEMVVVDERNPSPTLSKEVGASPPKESVANKSAGIRGLYQGEQPGSTDETKGEAEKDKWKSLMIAEQEAEEAQKKKEASKYRQRYYEIDSSKLKPLPKNFPDLGLSTKELEEAAHLQNILDEDKNLSIKVAKE</sequence>